<feature type="transmembrane region" description="Helical" evidence="1">
    <location>
        <begin position="306"/>
        <end position="323"/>
    </location>
</feature>
<dbReference type="RefSeq" id="WP_141892319.1">
    <property type="nucleotide sequence ID" value="NZ_BAABLH010000013.1"/>
</dbReference>
<name>A0A543FJ83_9MICO</name>
<feature type="transmembrane region" description="Helical" evidence="1">
    <location>
        <begin position="21"/>
        <end position="47"/>
    </location>
</feature>
<feature type="transmembrane region" description="Helical" evidence="1">
    <location>
        <begin position="59"/>
        <end position="80"/>
    </location>
</feature>
<feature type="transmembrane region" description="Helical" evidence="1">
    <location>
        <begin position="275"/>
        <end position="294"/>
    </location>
</feature>
<feature type="transmembrane region" description="Helical" evidence="1">
    <location>
        <begin position="451"/>
        <end position="477"/>
    </location>
</feature>
<keyword evidence="1" id="KW-0812">Transmembrane</keyword>
<evidence type="ECO:0000313" key="2">
    <source>
        <dbReference type="EMBL" id="TQM33774.1"/>
    </source>
</evidence>
<feature type="transmembrane region" description="Helical" evidence="1">
    <location>
        <begin position="134"/>
        <end position="153"/>
    </location>
</feature>
<protein>
    <submittedName>
        <fullName evidence="2">ABC-2 type transport system permease protein</fullName>
    </submittedName>
</protein>
<gene>
    <name evidence="2" type="ORF">FB391_0057</name>
</gene>
<feature type="transmembrane region" description="Helical" evidence="1">
    <location>
        <begin position="173"/>
        <end position="196"/>
    </location>
</feature>
<feature type="transmembrane region" description="Helical" evidence="1">
    <location>
        <begin position="202"/>
        <end position="224"/>
    </location>
</feature>
<accession>A0A543FJ83</accession>
<sequence length="526" mass="53417">MVATVLRLRYRLLGNSLTRSPWQLVGFVFGMLAAVWLVGLVVVGLVAVSFLQGLEATRAIAVVAGSALLLGWTLGPLIVSGSDGMVDADRLAPFPLSQRQLMFALAGTGLTGIPGIATSLTALASVVLWVRWPLAAVVALPMVVVAVLTCVLFSRLVTTVTTGFSGRRRGQEILGTVVIGLLIMTGPILTGVLGLVDAADDLMARLGLAGTILGWTPIGAAWAVPGDVAAGAWLPALCKLAIAVGTLAALWLVWARALHAAAGTRPRPTTRTVKSGALGLFGVMPTGGVGATWARSLNSWLRDPRYLRQLIFIPLFPALFAFTTGVDGVMFGASAVFVALILAIASYADVSYDGTAFASVLSSGTTGRADRWGRVLGAGSVGVPAVIAIAVVVAAITGTWGHLPAVLGGALGLVLVGYGVSAVSSALLVVPVPRAGDSPFKTVPGQTFASGMLVFVVMGACLLLSAPAIVLAIVSLVTGSAPLGALALVVGIVVGAGVIVAGVIVGGRILDRSGPGLLLRIKAFPI</sequence>
<keyword evidence="1" id="KW-0472">Membrane</keyword>
<dbReference type="Proteomes" id="UP000320235">
    <property type="component" value="Unassembled WGS sequence"/>
</dbReference>
<reference evidence="2 3" key="1">
    <citation type="submission" date="2019-06" db="EMBL/GenBank/DDBJ databases">
        <title>Sequencing the genomes of 1000 actinobacteria strains.</title>
        <authorList>
            <person name="Klenk H.-P."/>
        </authorList>
    </citation>
    <scope>NUCLEOTIDE SEQUENCE [LARGE SCALE GENOMIC DNA]</scope>
    <source>
        <strain evidence="2 3">DSM 105492</strain>
    </source>
</reference>
<dbReference type="OrthoDB" id="3261041at2"/>
<dbReference type="AlphaFoldDB" id="A0A543FJ83"/>
<evidence type="ECO:0000256" key="1">
    <source>
        <dbReference type="SAM" id="Phobius"/>
    </source>
</evidence>
<evidence type="ECO:0000313" key="3">
    <source>
        <dbReference type="Proteomes" id="UP000320235"/>
    </source>
</evidence>
<organism evidence="2 3">
    <name type="scientific">Microbacterium kyungheense</name>
    <dbReference type="NCBI Taxonomy" id="1263636"/>
    <lineage>
        <taxon>Bacteria</taxon>
        <taxon>Bacillati</taxon>
        <taxon>Actinomycetota</taxon>
        <taxon>Actinomycetes</taxon>
        <taxon>Micrococcales</taxon>
        <taxon>Microbacteriaceae</taxon>
        <taxon>Microbacterium</taxon>
    </lineage>
</organism>
<keyword evidence="3" id="KW-1185">Reference proteome</keyword>
<feature type="transmembrane region" description="Helical" evidence="1">
    <location>
        <begin position="101"/>
        <end position="128"/>
    </location>
</feature>
<feature type="transmembrane region" description="Helical" evidence="1">
    <location>
        <begin position="406"/>
        <end position="430"/>
    </location>
</feature>
<feature type="transmembrane region" description="Helical" evidence="1">
    <location>
        <begin position="375"/>
        <end position="400"/>
    </location>
</feature>
<keyword evidence="1" id="KW-1133">Transmembrane helix</keyword>
<dbReference type="EMBL" id="VFPE01000001">
    <property type="protein sequence ID" value="TQM33774.1"/>
    <property type="molecule type" value="Genomic_DNA"/>
</dbReference>
<comment type="caution">
    <text evidence="2">The sequence shown here is derived from an EMBL/GenBank/DDBJ whole genome shotgun (WGS) entry which is preliminary data.</text>
</comment>
<feature type="transmembrane region" description="Helical" evidence="1">
    <location>
        <begin position="483"/>
        <end position="510"/>
    </location>
</feature>
<feature type="transmembrane region" description="Helical" evidence="1">
    <location>
        <begin position="236"/>
        <end position="255"/>
    </location>
</feature>
<proteinExistence type="predicted"/>